<evidence type="ECO:0000256" key="1">
    <source>
        <dbReference type="ARBA" id="ARBA00010792"/>
    </source>
</evidence>
<feature type="transmembrane region" description="Helical" evidence="2">
    <location>
        <begin position="158"/>
        <end position="178"/>
    </location>
</feature>
<dbReference type="PANTHER" id="PTHR42709:SF9">
    <property type="entry name" value="ALKALINE PHOSPHATASE LIKE PROTEIN"/>
    <property type="match status" value="1"/>
</dbReference>
<keyword evidence="2" id="KW-0812">Transmembrane</keyword>
<dbReference type="RefSeq" id="WP_310764905.1">
    <property type="nucleotide sequence ID" value="NZ_CP134050.1"/>
</dbReference>
<keyword evidence="2" id="KW-1133">Transmembrane helix</keyword>
<comment type="similarity">
    <text evidence="1">Belongs to the DedA family.</text>
</comment>
<dbReference type="PANTHER" id="PTHR42709">
    <property type="entry name" value="ALKALINE PHOSPHATASE LIKE PROTEIN"/>
    <property type="match status" value="1"/>
</dbReference>
<reference evidence="3 4" key="1">
    <citation type="submission" date="2023-09" db="EMBL/GenBank/DDBJ databases">
        <title>Complete Genome and Methylome dissection of Bacillus brevis NEB573 original source of BbsI restriction endonuclease.</title>
        <authorList>
            <person name="Fomenkov A."/>
            <person name="Roberts R.D."/>
        </authorList>
    </citation>
    <scope>NUCLEOTIDE SEQUENCE [LARGE SCALE GENOMIC DNA]</scope>
    <source>
        <strain evidence="3 4">NEB573</strain>
    </source>
</reference>
<name>A0ABY9SZZ3_BREBE</name>
<organism evidence="3 4">
    <name type="scientific">Brevibacillus brevis</name>
    <name type="common">Bacillus brevis</name>
    <dbReference type="NCBI Taxonomy" id="1393"/>
    <lineage>
        <taxon>Bacteria</taxon>
        <taxon>Bacillati</taxon>
        <taxon>Bacillota</taxon>
        <taxon>Bacilli</taxon>
        <taxon>Bacillales</taxon>
        <taxon>Paenibacillaceae</taxon>
        <taxon>Brevibacillus</taxon>
    </lineage>
</organism>
<dbReference type="Proteomes" id="UP001256827">
    <property type="component" value="Chromosome"/>
</dbReference>
<protein>
    <recommendedName>
        <fullName evidence="5">DedA family protein</fullName>
    </recommendedName>
</protein>
<evidence type="ECO:0000256" key="2">
    <source>
        <dbReference type="SAM" id="Phobius"/>
    </source>
</evidence>
<feature type="transmembrane region" description="Helical" evidence="2">
    <location>
        <begin position="125"/>
        <end position="146"/>
    </location>
</feature>
<accession>A0ABY9SZZ3</accession>
<sequence>MEQAGYFALIVLRGKEMLGGLVPDELIVMNAGAQAASAGSRAGLAFAAVYAAVVLVTLACYGAGTIVAGPLMARFGQSDGEAPGKKRERSALLGWIISLSLFIPVARQLVPFWAGLSRFSFGQCLLAVLPSSLIWTLHYFMAGYWFSDKLEWLEAGVYTYGKITCGGLFIIGLTYIIFRRLLRWGMANRLGREGAGMEERTKNREKPFSFGR</sequence>
<feature type="transmembrane region" description="Helical" evidence="2">
    <location>
        <begin position="92"/>
        <end position="113"/>
    </location>
</feature>
<proteinExistence type="inferred from homology"/>
<gene>
    <name evidence="3" type="ORF">RGB73_22285</name>
</gene>
<dbReference type="EMBL" id="CP134050">
    <property type="protein sequence ID" value="WNC13402.1"/>
    <property type="molecule type" value="Genomic_DNA"/>
</dbReference>
<keyword evidence="2" id="KW-0472">Membrane</keyword>
<dbReference type="InterPro" id="IPR051311">
    <property type="entry name" value="DedA_domain"/>
</dbReference>
<evidence type="ECO:0000313" key="3">
    <source>
        <dbReference type="EMBL" id="WNC13402.1"/>
    </source>
</evidence>
<keyword evidence="4" id="KW-1185">Reference proteome</keyword>
<evidence type="ECO:0008006" key="5">
    <source>
        <dbReference type="Google" id="ProtNLM"/>
    </source>
</evidence>
<feature type="transmembrane region" description="Helical" evidence="2">
    <location>
        <begin position="44"/>
        <end position="72"/>
    </location>
</feature>
<evidence type="ECO:0000313" key="4">
    <source>
        <dbReference type="Proteomes" id="UP001256827"/>
    </source>
</evidence>